<gene>
    <name evidence="1" type="ORF">CLV73_1125</name>
</gene>
<sequence>MESKQLNKIVFLIAIVFSLNGFSQMKMVDIDDKKFSINLTTEKKDIIKILDNNSYSVFYILDRRGLDFDKGVGTVDMANLIFFSKKYNKGILTTFKQGIMHDKKSVYNITLYTGSTGKYMFLPSMIIVDKDFNYEYLMEYYYMPISPYKNDIYKSCIAIQDIKNYCNIAKIDLKDNIVYENIDDILSNISKINNGETGKNCNSISNESLKYIFPKKIDKYGRVYYKK</sequence>
<evidence type="ECO:0000313" key="2">
    <source>
        <dbReference type="Proteomes" id="UP000228740"/>
    </source>
</evidence>
<evidence type="ECO:0000313" key="1">
    <source>
        <dbReference type="EMBL" id="PJJ67128.1"/>
    </source>
</evidence>
<protein>
    <submittedName>
        <fullName evidence="1">Uncharacterized protein</fullName>
    </submittedName>
</protein>
<reference evidence="1 2" key="1">
    <citation type="submission" date="2017-11" db="EMBL/GenBank/DDBJ databases">
        <title>Genomic Encyclopedia of Archaeal and Bacterial Type Strains, Phase II (KMG-II): From Individual Species to Whole Genera.</title>
        <authorList>
            <person name="Goeker M."/>
        </authorList>
    </citation>
    <scope>NUCLEOTIDE SEQUENCE [LARGE SCALE GENOMIC DNA]</scope>
    <source>
        <strain evidence="1 2">DSM 27617</strain>
    </source>
</reference>
<keyword evidence="2" id="KW-1185">Reference proteome</keyword>
<proteinExistence type="predicted"/>
<dbReference type="AlphaFoldDB" id="A0A2M9C8F9"/>
<name>A0A2M9C8F9_9FLAO</name>
<dbReference type="Proteomes" id="UP000228740">
    <property type="component" value="Unassembled WGS sequence"/>
</dbReference>
<dbReference type="RefSeq" id="WP_100375855.1">
    <property type="nucleotide sequence ID" value="NZ_PGFD01000001.1"/>
</dbReference>
<accession>A0A2M9C8F9</accession>
<dbReference type="OrthoDB" id="1245777at2"/>
<dbReference type="EMBL" id="PGFD01000001">
    <property type="protein sequence ID" value="PJJ67128.1"/>
    <property type="molecule type" value="Genomic_DNA"/>
</dbReference>
<comment type="caution">
    <text evidence="1">The sequence shown here is derived from an EMBL/GenBank/DDBJ whole genome shotgun (WGS) entry which is preliminary data.</text>
</comment>
<organism evidence="1 2">
    <name type="scientific">Chryseobacterium geocarposphaerae</name>
    <dbReference type="NCBI Taxonomy" id="1416776"/>
    <lineage>
        <taxon>Bacteria</taxon>
        <taxon>Pseudomonadati</taxon>
        <taxon>Bacteroidota</taxon>
        <taxon>Flavobacteriia</taxon>
        <taxon>Flavobacteriales</taxon>
        <taxon>Weeksellaceae</taxon>
        <taxon>Chryseobacterium group</taxon>
        <taxon>Chryseobacterium</taxon>
    </lineage>
</organism>